<dbReference type="SUPFAM" id="SSF100950">
    <property type="entry name" value="NagB/RpiA/CoA transferase-like"/>
    <property type="match status" value="1"/>
</dbReference>
<gene>
    <name evidence="7" type="primary">lsrR_2</name>
    <name evidence="7" type="ORF">NCTC6754_01427</name>
</gene>
<dbReference type="Proteomes" id="UP000269208">
    <property type="component" value="Chromosome"/>
</dbReference>
<name>A0A3S4HPV7_SALET</name>
<organism evidence="7 8">
    <name type="scientific">Salmonella enterica I</name>
    <dbReference type="NCBI Taxonomy" id="59201"/>
    <lineage>
        <taxon>Bacteria</taxon>
        <taxon>Pseudomonadati</taxon>
        <taxon>Pseudomonadota</taxon>
        <taxon>Gammaproteobacteria</taxon>
        <taxon>Enterobacterales</taxon>
        <taxon>Enterobacteriaceae</taxon>
        <taxon>Salmonella</taxon>
    </lineage>
</organism>
<sequence>MPGFYYHDGLTQSEISERLGLTRLKVSRLLEKGHQSGIIRVQINSRFEGCLEYENALRNHFALQNIRVLPALPDADIGLRLGIGAAHMLMESLRPQQLLAVGFGEATMTTLKTPQRIYLGATNPTGHVIRRRGAVYDRNRPA</sequence>
<keyword evidence="5" id="KW-0804">Transcription</keyword>
<reference evidence="7 8" key="1">
    <citation type="submission" date="2018-12" db="EMBL/GenBank/DDBJ databases">
        <authorList>
            <consortium name="Pathogen Informatics"/>
        </authorList>
    </citation>
    <scope>NUCLEOTIDE SEQUENCE [LARGE SCALE GENOMIC DNA]</scope>
    <source>
        <strain evidence="7 8">NCTC6754</strain>
    </source>
</reference>
<protein>
    <recommendedName>
        <fullName evidence="2">Transcriptional regulator LsrR</fullName>
    </recommendedName>
</protein>
<dbReference type="AlphaFoldDB" id="A0A3S4HPV7"/>
<dbReference type="InterPro" id="IPR007324">
    <property type="entry name" value="Sugar-bd_dom_put"/>
</dbReference>
<dbReference type="Gene3D" id="1.10.10.10">
    <property type="entry name" value="Winged helix-like DNA-binding domain superfamily/Winged helix DNA-binding domain"/>
    <property type="match status" value="1"/>
</dbReference>
<accession>A0A3S4HPV7</accession>
<evidence type="ECO:0000256" key="1">
    <source>
        <dbReference type="ARBA" id="ARBA00010466"/>
    </source>
</evidence>
<evidence type="ECO:0000256" key="5">
    <source>
        <dbReference type="ARBA" id="ARBA00023163"/>
    </source>
</evidence>
<evidence type="ECO:0000313" key="7">
    <source>
        <dbReference type="EMBL" id="VEB51703.1"/>
    </source>
</evidence>
<evidence type="ECO:0000256" key="4">
    <source>
        <dbReference type="ARBA" id="ARBA00023125"/>
    </source>
</evidence>
<evidence type="ECO:0000313" key="8">
    <source>
        <dbReference type="Proteomes" id="UP000269208"/>
    </source>
</evidence>
<dbReference type="PANTHER" id="PTHR34294:SF1">
    <property type="entry name" value="TRANSCRIPTIONAL REGULATOR LSRR"/>
    <property type="match status" value="1"/>
</dbReference>
<evidence type="ECO:0000256" key="2">
    <source>
        <dbReference type="ARBA" id="ARBA00015912"/>
    </source>
</evidence>
<keyword evidence="3" id="KW-0805">Transcription regulation</keyword>
<dbReference type="InterPro" id="IPR037171">
    <property type="entry name" value="NagB/RpiA_transferase-like"/>
</dbReference>
<dbReference type="InterPro" id="IPR036388">
    <property type="entry name" value="WH-like_DNA-bd_sf"/>
</dbReference>
<dbReference type="GO" id="GO:0003677">
    <property type="term" value="F:DNA binding"/>
    <property type="evidence" value="ECO:0007669"/>
    <property type="project" value="UniProtKB-KW"/>
</dbReference>
<evidence type="ECO:0000259" key="6">
    <source>
        <dbReference type="Pfam" id="PF04198"/>
    </source>
</evidence>
<dbReference type="EMBL" id="LR134190">
    <property type="protein sequence ID" value="VEB51703.1"/>
    <property type="molecule type" value="Genomic_DNA"/>
</dbReference>
<feature type="domain" description="Sugar-binding" evidence="6">
    <location>
        <begin position="46"/>
        <end position="115"/>
    </location>
</feature>
<dbReference type="Gene3D" id="3.40.50.1360">
    <property type="match status" value="1"/>
</dbReference>
<proteinExistence type="inferred from homology"/>
<keyword evidence="4" id="KW-0238">DNA-binding</keyword>
<dbReference type="GO" id="GO:0030246">
    <property type="term" value="F:carbohydrate binding"/>
    <property type="evidence" value="ECO:0007669"/>
    <property type="project" value="InterPro"/>
</dbReference>
<comment type="similarity">
    <text evidence="1">Belongs to the SorC transcriptional regulatory family.</text>
</comment>
<evidence type="ECO:0000256" key="3">
    <source>
        <dbReference type="ARBA" id="ARBA00023015"/>
    </source>
</evidence>
<dbReference type="Pfam" id="PF04198">
    <property type="entry name" value="Sugar-bind"/>
    <property type="match status" value="1"/>
</dbReference>
<dbReference type="PANTHER" id="PTHR34294">
    <property type="entry name" value="TRANSCRIPTIONAL REGULATOR-RELATED"/>
    <property type="match status" value="1"/>
</dbReference>
<dbReference type="InterPro" id="IPR051054">
    <property type="entry name" value="SorC_transcr_regulators"/>
</dbReference>